<sequence length="240" mass="27048">MNPFHTALETVERHRKRLDVYTDDAEVAAELKRQFETRNADVGHHPVTGFDEPGFVIVRGSDDEFRGGLGLDQFAAVLSPEVHPPWEIGTSEADSGDLFSFLDNTLFTAYSRRQLLAAAREIEERAWRAAGGHLYTGFQREEALSDQTAVYERLADRGDLETTVFVADGWTVPFEDVEVVVDSDGEVTEFWFVLFDGGGTELQKSGLVAENRRADRYRGFWTYDPDTVDELIAYLESAVR</sequence>
<dbReference type="InterPro" id="IPR019278">
    <property type="entry name" value="DICT_dom"/>
</dbReference>
<dbReference type="AlphaFoldDB" id="A0A3N6NJS0"/>
<keyword evidence="3" id="KW-1185">Reference proteome</keyword>
<comment type="caution">
    <text evidence="2">The sequence shown here is derived from an EMBL/GenBank/DDBJ whole genome shotgun (WGS) entry which is preliminary data.</text>
</comment>
<reference evidence="2 3" key="1">
    <citation type="submission" date="2018-10" db="EMBL/GenBank/DDBJ databases">
        <title>Natrarchaeobius chitinivorans gen. nov., sp. nov., and Natrarchaeobius haloalkaliphilus sp. nov., alkaliphilic, chitin-utilizing haloarchaea from hypersaline alkaline lakes.</title>
        <authorList>
            <person name="Sorokin D.Y."/>
            <person name="Elcheninov A.G."/>
            <person name="Kostrikina N.A."/>
            <person name="Bale N.J."/>
            <person name="Sinninghe Damste J.S."/>
            <person name="Khijniak T.V."/>
            <person name="Kublanov I.V."/>
            <person name="Toshchakov S.V."/>
        </authorList>
    </citation>
    <scope>NUCLEOTIDE SEQUENCE [LARGE SCALE GENOMIC DNA]</scope>
    <source>
        <strain evidence="2 3">AArcht7</strain>
    </source>
</reference>
<dbReference type="PIRSF" id="PIRSF030471">
    <property type="entry name" value="STR_Vng0742h_prd"/>
    <property type="match status" value="1"/>
</dbReference>
<accession>A0A3N6NJS0</accession>
<evidence type="ECO:0000259" key="1">
    <source>
        <dbReference type="Pfam" id="PF10069"/>
    </source>
</evidence>
<dbReference type="Pfam" id="PF10069">
    <property type="entry name" value="DICT"/>
    <property type="match status" value="1"/>
</dbReference>
<keyword evidence="2" id="KW-0418">Kinase</keyword>
<organism evidence="2 3">
    <name type="scientific">Natrarchaeobius chitinivorans</name>
    <dbReference type="NCBI Taxonomy" id="1679083"/>
    <lineage>
        <taxon>Archaea</taxon>
        <taxon>Methanobacteriati</taxon>
        <taxon>Methanobacteriota</taxon>
        <taxon>Stenosarchaea group</taxon>
        <taxon>Halobacteria</taxon>
        <taxon>Halobacteriales</taxon>
        <taxon>Natrialbaceae</taxon>
        <taxon>Natrarchaeobius</taxon>
    </lineage>
</organism>
<proteinExistence type="predicted"/>
<name>A0A3N6NJS0_NATCH</name>
<feature type="domain" description="DICT" evidence="1">
    <location>
        <begin position="108"/>
        <end position="198"/>
    </location>
</feature>
<gene>
    <name evidence="2" type="ORF">EA472_14240</name>
</gene>
<evidence type="ECO:0000313" key="3">
    <source>
        <dbReference type="Proteomes" id="UP000281431"/>
    </source>
</evidence>
<evidence type="ECO:0000313" key="2">
    <source>
        <dbReference type="EMBL" id="RQG99382.1"/>
    </source>
</evidence>
<dbReference type="OrthoDB" id="198447at2157"/>
<dbReference type="InterPro" id="IPR016954">
    <property type="entry name" value="Uncharacterised_Vng0742h"/>
</dbReference>
<dbReference type="Proteomes" id="UP000281431">
    <property type="component" value="Unassembled WGS sequence"/>
</dbReference>
<protein>
    <submittedName>
        <fullName evidence="2">Histidine kinase</fullName>
    </submittedName>
</protein>
<keyword evidence="2" id="KW-0808">Transferase</keyword>
<dbReference type="EMBL" id="REFZ01000009">
    <property type="protein sequence ID" value="RQG99382.1"/>
    <property type="molecule type" value="Genomic_DNA"/>
</dbReference>
<dbReference type="GO" id="GO:0016301">
    <property type="term" value="F:kinase activity"/>
    <property type="evidence" value="ECO:0007669"/>
    <property type="project" value="UniProtKB-KW"/>
</dbReference>